<keyword evidence="1" id="KW-0472">Membrane</keyword>
<gene>
    <name evidence="2" type="ORF">F8M49_29645</name>
</gene>
<feature type="transmembrane region" description="Helical" evidence="1">
    <location>
        <begin position="121"/>
        <end position="141"/>
    </location>
</feature>
<name>A0ABU3WYB9_9NOCA</name>
<protein>
    <submittedName>
        <fullName evidence="2">Uncharacterized protein</fullName>
    </submittedName>
</protein>
<evidence type="ECO:0000313" key="3">
    <source>
        <dbReference type="Proteomes" id="UP001275440"/>
    </source>
</evidence>
<keyword evidence="1" id="KW-0812">Transmembrane</keyword>
<sequence length="154" mass="16599">MLHDLLMSVMRVGWILLAVVTVLLGIDAATSSMLQITDCELGVYSREVPNRGACDASIRSYFGNAVVPVLAVPVAVCLIPVFKPRQGVSWLSVIALFMLSVVGFFALLLSSKPTLVDLYGYFWPAIPLAVLVAGAVPLVNLRRSGPTRDNLQRG</sequence>
<comment type="caution">
    <text evidence="2">The sequence shown here is derived from an EMBL/GenBank/DDBJ whole genome shotgun (WGS) entry which is preliminary data.</text>
</comment>
<keyword evidence="3" id="KW-1185">Reference proteome</keyword>
<dbReference type="Proteomes" id="UP001275440">
    <property type="component" value="Unassembled WGS sequence"/>
</dbReference>
<feature type="transmembrane region" description="Helical" evidence="1">
    <location>
        <begin position="58"/>
        <end position="81"/>
    </location>
</feature>
<proteinExistence type="predicted"/>
<organism evidence="2 3">
    <name type="scientific">Rhodococcus zopfii</name>
    <dbReference type="NCBI Taxonomy" id="43772"/>
    <lineage>
        <taxon>Bacteria</taxon>
        <taxon>Bacillati</taxon>
        <taxon>Actinomycetota</taxon>
        <taxon>Actinomycetes</taxon>
        <taxon>Mycobacteriales</taxon>
        <taxon>Nocardiaceae</taxon>
        <taxon>Rhodococcus</taxon>
    </lineage>
</organism>
<evidence type="ECO:0000313" key="2">
    <source>
        <dbReference type="EMBL" id="MDV2478534.1"/>
    </source>
</evidence>
<keyword evidence="1" id="KW-1133">Transmembrane helix</keyword>
<accession>A0ABU3WYB9</accession>
<feature type="transmembrane region" description="Helical" evidence="1">
    <location>
        <begin position="88"/>
        <end position="109"/>
    </location>
</feature>
<reference evidence="2 3" key="1">
    <citation type="submission" date="2019-10" db="EMBL/GenBank/DDBJ databases">
        <title>Draft Genome Assembly of Rhodococcus zopfii DSM44189.</title>
        <authorList>
            <person name="Sutton J.M."/>
            <person name="Akob D.M."/>
            <person name="Bushman T.J."/>
        </authorList>
    </citation>
    <scope>NUCLEOTIDE SEQUENCE [LARGE SCALE GENOMIC DNA]</scope>
    <source>
        <strain evidence="2 3">DSM 44189</strain>
    </source>
</reference>
<evidence type="ECO:0000256" key="1">
    <source>
        <dbReference type="SAM" id="Phobius"/>
    </source>
</evidence>
<dbReference type="EMBL" id="WBMO01000005">
    <property type="protein sequence ID" value="MDV2478534.1"/>
    <property type="molecule type" value="Genomic_DNA"/>
</dbReference>